<protein>
    <submittedName>
        <fullName evidence="1">Glycosyl transferase</fullName>
    </submittedName>
</protein>
<proteinExistence type="predicted"/>
<dbReference type="EMBL" id="PEDL01000010">
    <property type="protein sequence ID" value="PHV70429.1"/>
    <property type="molecule type" value="Genomic_DNA"/>
</dbReference>
<comment type="caution">
    <text evidence="1">The sequence shown here is derived from an EMBL/GenBank/DDBJ whole genome shotgun (WGS) entry which is preliminary data.</text>
</comment>
<sequence>MANIILVTHWTGGDVIPFIKLGYHLKNEGHEVTLFTHCEYELQAKEKKLDFVALDNPELYKQMNEELYQLADPINKREECIEFQLKYHGKERLLAEYEKIVPYCNKPETIILARHRSSVSGLLVAEKLKLPYASVVLAPNYFSHMDLHDKIFGQELIKEINKVRMQLDLPQIKSWKNWLYSPKSMWGIWPEWFASKTEDWPQGVSTIGFFEQEIDENELFDPTIERLLETTEPIVLISGGSSEMVSPRFYEVAVKACEQAGFRGILVTKYERLVPKDLPSPILWVKQIHLVSLMRRVNIIIHHGGMGTLNEAISAGIPQIIMPHLTDGPDNAERLVKLGIAKSFAKARWDSDLIAEAIVTSLQPEVIEKCRYYQEQNEEIYKQRRWVKLINEIKPYEGIIQEPLEKVQLVKKKEVLQEDNRREQLLAIIKRKRKE</sequence>
<reference evidence="1" key="1">
    <citation type="submission" date="2017-10" db="EMBL/GenBank/DDBJ databases">
        <title>Genome sequence of cellulolytic Lachnospiraceae bacterium XHS1971 isolated from hotspring sediment.</title>
        <authorList>
            <person name="Vasudevan G."/>
            <person name="Joshi A.J."/>
            <person name="Hivarkar S."/>
            <person name="Lanjekar V.B."/>
            <person name="Dhakephalkar P.K."/>
            <person name="Dagar S."/>
        </authorList>
    </citation>
    <scope>NUCLEOTIDE SEQUENCE</scope>
    <source>
        <strain evidence="1">XHS1971</strain>
    </source>
</reference>
<keyword evidence="1" id="KW-0808">Transferase</keyword>
<evidence type="ECO:0000313" key="1">
    <source>
        <dbReference type="EMBL" id="PHV70429.1"/>
    </source>
</evidence>
<name>A0AC61DAZ0_9FIRM</name>
<evidence type="ECO:0000313" key="2">
    <source>
        <dbReference type="Proteomes" id="UP000224460"/>
    </source>
</evidence>
<accession>A0AC61DAZ0</accession>
<gene>
    <name evidence="1" type="ORF">CS063_10050</name>
</gene>
<dbReference type="Proteomes" id="UP000224460">
    <property type="component" value="Unassembled WGS sequence"/>
</dbReference>
<organism evidence="1 2">
    <name type="scientific">Sporanaerobium hydrogeniformans</name>
    <dbReference type="NCBI Taxonomy" id="3072179"/>
    <lineage>
        <taxon>Bacteria</taxon>
        <taxon>Bacillati</taxon>
        <taxon>Bacillota</taxon>
        <taxon>Clostridia</taxon>
        <taxon>Lachnospirales</taxon>
        <taxon>Lachnospiraceae</taxon>
        <taxon>Sporanaerobium</taxon>
    </lineage>
</organism>
<keyword evidence="2" id="KW-1185">Reference proteome</keyword>